<protein>
    <submittedName>
        <fullName evidence="1">Uncharacterized protein</fullName>
    </submittedName>
</protein>
<proteinExistence type="predicted"/>
<evidence type="ECO:0000313" key="1">
    <source>
        <dbReference type="EMBL" id="KKN62373.1"/>
    </source>
</evidence>
<comment type="caution">
    <text evidence="1">The sequence shown here is derived from an EMBL/GenBank/DDBJ whole genome shotgun (WGS) entry which is preliminary data.</text>
</comment>
<organism evidence="1">
    <name type="scientific">marine sediment metagenome</name>
    <dbReference type="NCBI Taxonomy" id="412755"/>
    <lineage>
        <taxon>unclassified sequences</taxon>
        <taxon>metagenomes</taxon>
        <taxon>ecological metagenomes</taxon>
    </lineage>
</organism>
<name>A0A0F9V983_9ZZZZ</name>
<sequence>MKCCKCGNVIETLPQSYAQDIVVSEDNQILYYMGEKYGYRALEEIVCENCQKEEE</sequence>
<gene>
    <name evidence="1" type="ORF">LCGC14_0512350</name>
</gene>
<dbReference type="EMBL" id="LAZR01000626">
    <property type="protein sequence ID" value="KKN62373.1"/>
    <property type="molecule type" value="Genomic_DNA"/>
</dbReference>
<accession>A0A0F9V983</accession>
<dbReference type="AlphaFoldDB" id="A0A0F9V983"/>
<reference evidence="1" key="1">
    <citation type="journal article" date="2015" name="Nature">
        <title>Complex archaea that bridge the gap between prokaryotes and eukaryotes.</title>
        <authorList>
            <person name="Spang A."/>
            <person name="Saw J.H."/>
            <person name="Jorgensen S.L."/>
            <person name="Zaremba-Niedzwiedzka K."/>
            <person name="Martijn J."/>
            <person name="Lind A.E."/>
            <person name="van Eijk R."/>
            <person name="Schleper C."/>
            <person name="Guy L."/>
            <person name="Ettema T.J."/>
        </authorList>
    </citation>
    <scope>NUCLEOTIDE SEQUENCE</scope>
</reference>